<dbReference type="CDD" id="cd01097">
    <property type="entry name" value="Tetrahydromethanopterin_reductase"/>
    <property type="match status" value="1"/>
</dbReference>
<dbReference type="InterPro" id="IPR036661">
    <property type="entry name" value="Luciferase-like_sf"/>
</dbReference>
<feature type="domain" description="Luciferase-like" evidence="2">
    <location>
        <begin position="20"/>
        <end position="310"/>
    </location>
</feature>
<dbReference type="PANTHER" id="PTHR43244">
    <property type="match status" value="1"/>
</dbReference>
<dbReference type="STRING" id="225324.SAMN02745126_05822"/>
<accession>A0A1T4T8S0</accession>
<dbReference type="OrthoDB" id="180193at2"/>
<evidence type="ECO:0000313" key="3">
    <source>
        <dbReference type="EMBL" id="SKA36681.1"/>
    </source>
</evidence>
<dbReference type="InterPro" id="IPR050564">
    <property type="entry name" value="F420-G6PD/mer"/>
</dbReference>
<sequence length="343" mass="37204">MPPAASATLQKGTLQKGTIGYMLAHEQFTMPQLQEIGMAAATSGFGLLATSDHFQPWQANEGHSGEAWLTLAALGSRVPGAWMGTTVTCPTLRYHPAVVAEAFASLSHLYPGRIFLGVGSGEALNEQAATGAWPAWQERWDRLIEALTIIRALWSGKTVKHKGKHYAVDARLYDPPPQPIPILTAANGPKAMRLAGQHGDGLVTDPQTWKQHKSEWDAGARAAGKNPADMPVLVEQFVAVGDKRDAARAAELWRFLPKAFKAYHNICDPAEIQRRAEAEQPIDKVTADWPVGPDPKVHIEAIEKLFQSGATIVNIHSGEADQKRAIEFYGAKVLPHFAPRAAA</sequence>
<dbReference type="InterPro" id="IPR019945">
    <property type="entry name" value="F420_G6P_DH-rel"/>
</dbReference>
<dbReference type="PANTHER" id="PTHR43244:SF1">
    <property type="entry name" value="5,10-METHYLENETETRAHYDROMETHANOPTERIN REDUCTASE"/>
    <property type="match status" value="1"/>
</dbReference>
<dbReference type="SUPFAM" id="SSF51679">
    <property type="entry name" value="Bacterial luciferase-like"/>
    <property type="match status" value="1"/>
</dbReference>
<dbReference type="Pfam" id="PF00296">
    <property type="entry name" value="Bac_luciferase"/>
    <property type="match status" value="1"/>
</dbReference>
<dbReference type="Gene3D" id="3.20.20.30">
    <property type="entry name" value="Luciferase-like domain"/>
    <property type="match status" value="1"/>
</dbReference>
<dbReference type="Proteomes" id="UP000190092">
    <property type="component" value="Unassembled WGS sequence"/>
</dbReference>
<evidence type="ECO:0000256" key="1">
    <source>
        <dbReference type="ARBA" id="ARBA00023002"/>
    </source>
</evidence>
<evidence type="ECO:0000259" key="2">
    <source>
        <dbReference type="Pfam" id="PF00296"/>
    </source>
</evidence>
<keyword evidence="4" id="KW-1185">Reference proteome</keyword>
<name>A0A1T4T8S0_9HYPH</name>
<dbReference type="GO" id="GO:0016705">
    <property type="term" value="F:oxidoreductase activity, acting on paired donors, with incorporation or reduction of molecular oxygen"/>
    <property type="evidence" value="ECO:0007669"/>
    <property type="project" value="InterPro"/>
</dbReference>
<proteinExistence type="predicted"/>
<dbReference type="EMBL" id="FUWJ01000014">
    <property type="protein sequence ID" value="SKA36681.1"/>
    <property type="molecule type" value="Genomic_DNA"/>
</dbReference>
<reference evidence="4" key="1">
    <citation type="submission" date="2017-02" db="EMBL/GenBank/DDBJ databases">
        <authorList>
            <person name="Varghese N."/>
            <person name="Submissions S."/>
        </authorList>
    </citation>
    <scope>NUCLEOTIDE SEQUENCE [LARGE SCALE GENOMIC DNA]</scope>
    <source>
        <strain evidence="4">ATCC 27094</strain>
    </source>
</reference>
<protein>
    <submittedName>
        <fullName evidence="3">TAT-translocated F420-dependent dehydrogenase, FGD2 family</fullName>
    </submittedName>
</protein>
<dbReference type="InterPro" id="IPR011251">
    <property type="entry name" value="Luciferase-like_dom"/>
</dbReference>
<dbReference type="AlphaFoldDB" id="A0A1T4T8S0"/>
<dbReference type="NCBIfam" id="TIGR03557">
    <property type="entry name" value="F420_G6P_family"/>
    <property type="match status" value="1"/>
</dbReference>
<gene>
    <name evidence="3" type="ORF">SAMN02745126_05822</name>
</gene>
<dbReference type="RefSeq" id="WP_139374144.1">
    <property type="nucleotide sequence ID" value="NZ_FUWJ01000014.1"/>
</dbReference>
<keyword evidence="1" id="KW-0560">Oxidoreductase</keyword>
<evidence type="ECO:0000313" key="4">
    <source>
        <dbReference type="Proteomes" id="UP000190092"/>
    </source>
</evidence>
<organism evidence="3 4">
    <name type="scientific">Enhydrobacter aerosaccus</name>
    <dbReference type="NCBI Taxonomy" id="225324"/>
    <lineage>
        <taxon>Bacteria</taxon>
        <taxon>Pseudomonadati</taxon>
        <taxon>Pseudomonadota</taxon>
        <taxon>Alphaproteobacteria</taxon>
        <taxon>Hyphomicrobiales</taxon>
        <taxon>Enhydrobacter</taxon>
    </lineage>
</organism>